<dbReference type="NCBIfam" id="TIGR04391">
    <property type="entry name" value="CcmD_alt_fam"/>
    <property type="match status" value="1"/>
</dbReference>
<proteinExistence type="predicted"/>
<evidence type="ECO:0000256" key="1">
    <source>
        <dbReference type="SAM" id="Phobius"/>
    </source>
</evidence>
<reference evidence="2" key="1">
    <citation type="submission" date="2018-05" db="EMBL/GenBank/DDBJ databases">
        <authorList>
            <person name="Lanie J.A."/>
            <person name="Ng W.-L."/>
            <person name="Kazmierczak K.M."/>
            <person name="Andrzejewski T.M."/>
            <person name="Davidsen T.M."/>
            <person name="Wayne K.J."/>
            <person name="Tettelin H."/>
            <person name="Glass J.I."/>
            <person name="Rusch D."/>
            <person name="Podicherti R."/>
            <person name="Tsui H.-C.T."/>
            <person name="Winkler M.E."/>
        </authorList>
    </citation>
    <scope>NUCLEOTIDE SEQUENCE</scope>
</reference>
<accession>A0A381W8S9</accession>
<keyword evidence="1" id="KW-1133">Transmembrane helix</keyword>
<protein>
    <recommendedName>
        <fullName evidence="3">CcmD family protein</fullName>
    </recommendedName>
</protein>
<name>A0A381W8S9_9ZZZZ</name>
<organism evidence="2">
    <name type="scientific">marine metagenome</name>
    <dbReference type="NCBI Taxonomy" id="408172"/>
    <lineage>
        <taxon>unclassified sequences</taxon>
        <taxon>metagenomes</taxon>
        <taxon>ecological metagenomes</taxon>
    </lineage>
</organism>
<feature type="transmembrane region" description="Helical" evidence="1">
    <location>
        <begin position="26"/>
        <end position="44"/>
    </location>
</feature>
<evidence type="ECO:0000313" key="2">
    <source>
        <dbReference type="EMBL" id="SVA48398.1"/>
    </source>
</evidence>
<dbReference type="EMBL" id="UINC01010921">
    <property type="protein sequence ID" value="SVA48398.1"/>
    <property type="molecule type" value="Genomic_DNA"/>
</dbReference>
<evidence type="ECO:0008006" key="3">
    <source>
        <dbReference type="Google" id="ProtNLM"/>
    </source>
</evidence>
<sequence length="68" mass="7712">MDLMAAGPLAPSSSEADGPQDNLKFLFAVFFITWIAFFAYIFFLSKRLSGMKREIEELRKSMVVSSQE</sequence>
<dbReference type="InterPro" id="IPR030888">
    <property type="entry name" value="Put_ccm"/>
</dbReference>
<dbReference type="AlphaFoldDB" id="A0A381W8S9"/>
<keyword evidence="1" id="KW-0472">Membrane</keyword>
<keyword evidence="1" id="KW-0812">Transmembrane</keyword>
<gene>
    <name evidence="2" type="ORF">METZ01_LOCUS101252</name>
</gene>